<keyword evidence="4" id="KW-1185">Reference proteome</keyword>
<sequence>MALAITQSVFRTQLKKYLDQINDNNETIYVTRSNNPSVAVVNQDKLNWLEKYAQSEEGSREHAIARDQLIKQGIIAADPVVKSDDSYWGQFNG</sequence>
<reference evidence="3 4" key="1">
    <citation type="submission" date="2021-11" db="EMBL/GenBank/DDBJ databases">
        <title>Comparative genomics of bee honey and flower isolates.</title>
        <authorList>
            <person name="Bechtner J.D."/>
            <person name="Gallus M.K."/>
            <person name="Ehrmann M."/>
        </authorList>
    </citation>
    <scope>NUCLEOTIDE SEQUENCE [LARGE SCALE GENOMIC DNA]</scope>
    <source>
        <strain evidence="3 4">M161</strain>
    </source>
</reference>
<proteinExistence type="inferred from homology"/>
<comment type="caution">
    <text evidence="3">The sequence shown here is derived from an EMBL/GenBank/DDBJ whole genome shotgun (WGS) entry which is preliminary data.</text>
</comment>
<dbReference type="SUPFAM" id="SSF143120">
    <property type="entry name" value="YefM-like"/>
    <property type="match status" value="1"/>
</dbReference>
<evidence type="ECO:0000256" key="1">
    <source>
        <dbReference type="ARBA" id="ARBA00009981"/>
    </source>
</evidence>
<comment type="similarity">
    <text evidence="1 2">Belongs to the phD/YefM antitoxin family.</text>
</comment>
<dbReference type="Pfam" id="PF02604">
    <property type="entry name" value="PhdYeFM_antitox"/>
    <property type="match status" value="1"/>
</dbReference>
<dbReference type="InterPro" id="IPR006442">
    <property type="entry name" value="Antitoxin_Phd/YefM"/>
</dbReference>
<dbReference type="EMBL" id="JAJIAO010000004">
    <property type="protein sequence ID" value="MCK8624841.1"/>
    <property type="molecule type" value="Genomic_DNA"/>
</dbReference>
<evidence type="ECO:0000313" key="3">
    <source>
        <dbReference type="EMBL" id="MCK8624841.1"/>
    </source>
</evidence>
<accession>A0ABT0I293</accession>
<dbReference type="Proteomes" id="UP001522905">
    <property type="component" value="Unassembled WGS sequence"/>
</dbReference>
<comment type="function">
    <text evidence="2">Antitoxin component of a type II toxin-antitoxin (TA) system.</text>
</comment>
<evidence type="ECO:0000313" key="4">
    <source>
        <dbReference type="Proteomes" id="UP001522905"/>
    </source>
</evidence>
<dbReference type="Gene3D" id="3.40.1620.10">
    <property type="entry name" value="YefM-like domain"/>
    <property type="match status" value="1"/>
</dbReference>
<gene>
    <name evidence="3" type="ORF">LNP07_04850</name>
</gene>
<name>A0ABT0I293_9LACO</name>
<dbReference type="InterPro" id="IPR036165">
    <property type="entry name" value="YefM-like_sf"/>
</dbReference>
<organism evidence="3 4">
    <name type="scientific">Apilactobacillus xinyiensis</name>
    <dbReference type="NCBI Taxonomy" id="2841032"/>
    <lineage>
        <taxon>Bacteria</taxon>
        <taxon>Bacillati</taxon>
        <taxon>Bacillota</taxon>
        <taxon>Bacilli</taxon>
        <taxon>Lactobacillales</taxon>
        <taxon>Lactobacillaceae</taxon>
        <taxon>Apilactobacillus</taxon>
    </lineage>
</organism>
<protein>
    <recommendedName>
        <fullName evidence="2">Antitoxin</fullName>
    </recommendedName>
</protein>
<evidence type="ECO:0000256" key="2">
    <source>
        <dbReference type="RuleBase" id="RU362080"/>
    </source>
</evidence>
<dbReference type="RefSeq" id="WP_220728749.1">
    <property type="nucleotide sequence ID" value="NZ_BPLL01000009.1"/>
</dbReference>